<protein>
    <submittedName>
        <fullName evidence="1">Uncharacterized protein</fullName>
    </submittedName>
</protein>
<keyword evidence="2" id="KW-1185">Reference proteome</keyword>
<accession>A0A0P8WXV7</accession>
<name>A0A0P8WXV7_9CLOT</name>
<evidence type="ECO:0000313" key="1">
    <source>
        <dbReference type="EMBL" id="KPU43186.1"/>
    </source>
</evidence>
<sequence length="187" mass="20897">MGSEILGNPVFVVDASAKLLASSTNTNVDDTIWDVLTTLGYGLDKYFASYVNKGFVKEITENQLPVIIDSGLVNNLRRIVGKIVINDKTIAYIGVLENNQKFKDEDVYLTGLLCDVISSEMQKNKLYENLSGVMHEFLITDLLNDRIGNFKIAEERAKSLFSEPYKNFLVAAVNIPQNMQAPIRLNT</sequence>
<comment type="caution">
    <text evidence="1">The sequence shown here is derived from an EMBL/GenBank/DDBJ whole genome shotgun (WGS) entry which is preliminary data.</text>
</comment>
<dbReference type="AlphaFoldDB" id="A0A0P8WXV7"/>
<dbReference type="EMBL" id="LKET01000041">
    <property type="protein sequence ID" value="KPU43186.1"/>
    <property type="molecule type" value="Genomic_DNA"/>
</dbReference>
<gene>
    <name evidence="1" type="ORF">OXPF_32000</name>
</gene>
<evidence type="ECO:0000313" key="2">
    <source>
        <dbReference type="Proteomes" id="UP000050326"/>
    </source>
</evidence>
<proteinExistence type="predicted"/>
<dbReference type="Proteomes" id="UP000050326">
    <property type="component" value="Unassembled WGS sequence"/>
</dbReference>
<organism evidence="1 2">
    <name type="scientific">Oxobacter pfennigii</name>
    <dbReference type="NCBI Taxonomy" id="36849"/>
    <lineage>
        <taxon>Bacteria</taxon>
        <taxon>Bacillati</taxon>
        <taxon>Bacillota</taxon>
        <taxon>Clostridia</taxon>
        <taxon>Eubacteriales</taxon>
        <taxon>Clostridiaceae</taxon>
        <taxon>Oxobacter</taxon>
    </lineage>
</organism>
<reference evidence="1 2" key="1">
    <citation type="submission" date="2015-09" db="EMBL/GenBank/DDBJ databases">
        <title>Genome sequence of Oxobacter pfennigii DSM 3222.</title>
        <authorList>
            <person name="Poehlein A."/>
            <person name="Bengelsdorf F.R."/>
            <person name="Schiel-Bengelsdorf B."/>
            <person name="Duerre P."/>
            <person name="Daniel R."/>
        </authorList>
    </citation>
    <scope>NUCLEOTIDE SEQUENCE [LARGE SCALE GENOMIC DNA]</scope>
    <source>
        <strain evidence="1 2">DSM 3222</strain>
    </source>
</reference>